<dbReference type="PANTHER" id="PTHR12127:SF7">
    <property type="entry name" value="SD02261P"/>
    <property type="match status" value="1"/>
</dbReference>
<dbReference type="OrthoDB" id="263481at2759"/>
<evidence type="ECO:0000256" key="2">
    <source>
        <dbReference type="ARBA" id="ARBA00022692"/>
    </source>
</evidence>
<name>W4G4K9_APHAT</name>
<dbReference type="InterPro" id="IPR039031">
    <property type="entry name" value="Mucolipin"/>
</dbReference>
<proteinExistence type="predicted"/>
<dbReference type="GO" id="GO:0016020">
    <property type="term" value="C:membrane"/>
    <property type="evidence" value="ECO:0007669"/>
    <property type="project" value="UniProtKB-SubCell"/>
</dbReference>
<comment type="subcellular location">
    <subcellularLocation>
        <location evidence="1">Membrane</location>
        <topology evidence="1">Multi-pass membrane protein</topology>
    </subcellularLocation>
</comment>
<dbReference type="EMBL" id="KI913145">
    <property type="protein sequence ID" value="ETV74216.1"/>
    <property type="molecule type" value="Genomic_DNA"/>
</dbReference>
<sequence length="514" mass="58034">MRGDGDGDALLEPLVDPSPSTGQARKEDIMGSLLHEVKMSPWEKYWYHGRVPWKVVLHVLLMLCGTLQIMLYDNQNSAYVRASYRNWAYFFLPNGASTSSFSMDTTPLEESIFTVNDTLLAVAHVRDAYFSIKDLSVATYDYHYASPSVVQPMLMSVIQYQNKTILPRREFNITPTSLGPFDDLHTSAAALAFLHSIVSIDFAFPLRDIDYGPFYFDCFDWTVRLTLAMHENSHLRMRVDECSLDVCSVNDVWATLRGRFLWLNLVVAGLTVIYIVLLGRSLLRAVASFSNPTTSRRVPWTQLPLLLLRRVLTLHHGLVMATLVLVLFNALWNISSVVVHVPLSFGHRFVQALGPLLLWTTFVGYLEPNRRFYSIVLTLGRSLPKVLGFLVGVSPVFFGYALFGSIVFGYRVQGFGGIQEACVTLFSILNGDVILDTFASLQTDFPFLGAAYLYTFIALFIYVVLNIFVAIVEEAFFATRSQSRALDTLAQQIFTPTRPETSNESTTQQQQQRR</sequence>
<dbReference type="RefSeq" id="XP_009836323.1">
    <property type="nucleotide sequence ID" value="XM_009838021.1"/>
</dbReference>
<feature type="transmembrane region" description="Helical" evidence="6">
    <location>
        <begin position="260"/>
        <end position="283"/>
    </location>
</feature>
<reference evidence="8" key="1">
    <citation type="submission" date="2013-12" db="EMBL/GenBank/DDBJ databases">
        <title>The Genome Sequence of Aphanomyces astaci APO3.</title>
        <authorList>
            <consortium name="The Broad Institute Genomics Platform"/>
            <person name="Russ C."/>
            <person name="Tyler B."/>
            <person name="van West P."/>
            <person name="Dieguez-Uribeondo J."/>
            <person name="Young S.K."/>
            <person name="Zeng Q."/>
            <person name="Gargeya S."/>
            <person name="Fitzgerald M."/>
            <person name="Abouelleil A."/>
            <person name="Alvarado L."/>
            <person name="Chapman S.B."/>
            <person name="Gainer-Dewar J."/>
            <person name="Goldberg J."/>
            <person name="Griggs A."/>
            <person name="Gujja S."/>
            <person name="Hansen M."/>
            <person name="Howarth C."/>
            <person name="Imamovic A."/>
            <person name="Ireland A."/>
            <person name="Larimer J."/>
            <person name="McCowan C."/>
            <person name="Murphy C."/>
            <person name="Pearson M."/>
            <person name="Poon T.W."/>
            <person name="Priest M."/>
            <person name="Roberts A."/>
            <person name="Saif S."/>
            <person name="Shea T."/>
            <person name="Sykes S."/>
            <person name="Wortman J."/>
            <person name="Nusbaum C."/>
            <person name="Birren B."/>
        </authorList>
    </citation>
    <scope>NUCLEOTIDE SEQUENCE [LARGE SCALE GENOMIC DNA]</scope>
    <source>
        <strain evidence="8">APO3</strain>
    </source>
</reference>
<evidence type="ECO:0000256" key="1">
    <source>
        <dbReference type="ARBA" id="ARBA00004141"/>
    </source>
</evidence>
<organism evidence="8">
    <name type="scientific">Aphanomyces astaci</name>
    <name type="common">Crayfish plague agent</name>
    <dbReference type="NCBI Taxonomy" id="112090"/>
    <lineage>
        <taxon>Eukaryota</taxon>
        <taxon>Sar</taxon>
        <taxon>Stramenopiles</taxon>
        <taxon>Oomycota</taxon>
        <taxon>Saprolegniomycetes</taxon>
        <taxon>Saprolegniales</taxon>
        <taxon>Verrucalvaceae</taxon>
        <taxon>Aphanomyces</taxon>
    </lineage>
</organism>
<dbReference type="PANTHER" id="PTHR12127">
    <property type="entry name" value="MUCOLIPIN"/>
    <property type="match status" value="1"/>
</dbReference>
<feature type="domain" description="Polycystin cation channel PKD1/PKD2" evidence="7">
    <location>
        <begin position="355"/>
        <end position="476"/>
    </location>
</feature>
<evidence type="ECO:0000256" key="4">
    <source>
        <dbReference type="ARBA" id="ARBA00023136"/>
    </source>
</evidence>
<keyword evidence="4 6" id="KW-0472">Membrane</keyword>
<keyword evidence="2 6" id="KW-0812">Transmembrane</keyword>
<accession>W4G4K9</accession>
<evidence type="ECO:0000256" key="5">
    <source>
        <dbReference type="SAM" id="MobiDB-lite"/>
    </source>
</evidence>
<dbReference type="AlphaFoldDB" id="W4G4K9"/>
<protein>
    <recommendedName>
        <fullName evidence="7">Polycystin cation channel PKD1/PKD2 domain-containing protein</fullName>
    </recommendedName>
</protein>
<dbReference type="Gene3D" id="1.10.287.70">
    <property type="match status" value="1"/>
</dbReference>
<feature type="transmembrane region" description="Helical" evidence="6">
    <location>
        <begin position="451"/>
        <end position="472"/>
    </location>
</feature>
<evidence type="ECO:0000256" key="6">
    <source>
        <dbReference type="SAM" id="Phobius"/>
    </source>
</evidence>
<evidence type="ECO:0000259" key="7">
    <source>
        <dbReference type="Pfam" id="PF08016"/>
    </source>
</evidence>
<feature type="transmembrane region" description="Helical" evidence="6">
    <location>
        <begin position="386"/>
        <end position="409"/>
    </location>
</feature>
<evidence type="ECO:0000313" key="8">
    <source>
        <dbReference type="EMBL" id="ETV74216.1"/>
    </source>
</evidence>
<keyword evidence="3 6" id="KW-1133">Transmembrane helix</keyword>
<dbReference type="GeneID" id="20813165"/>
<gene>
    <name evidence="8" type="ORF">H257_11169</name>
</gene>
<dbReference type="InterPro" id="IPR013122">
    <property type="entry name" value="PKD1_2_channel"/>
</dbReference>
<feature type="region of interest" description="Disordered" evidence="5">
    <location>
        <begin position="1"/>
        <end position="25"/>
    </location>
</feature>
<feature type="transmembrane region" description="Helical" evidence="6">
    <location>
        <begin position="303"/>
        <end position="328"/>
    </location>
</feature>
<dbReference type="VEuPathDB" id="FungiDB:H257_11169"/>
<dbReference type="GO" id="GO:0072345">
    <property type="term" value="F:NAADP-sensitive calcium-release channel activity"/>
    <property type="evidence" value="ECO:0007669"/>
    <property type="project" value="TreeGrafter"/>
</dbReference>
<dbReference type="Pfam" id="PF08016">
    <property type="entry name" value="PKD_channel"/>
    <property type="match status" value="1"/>
</dbReference>
<evidence type="ECO:0000256" key="3">
    <source>
        <dbReference type="ARBA" id="ARBA00022989"/>
    </source>
</evidence>
<dbReference type="STRING" id="112090.W4G4K9"/>
<feature type="transmembrane region" description="Helical" evidence="6">
    <location>
        <begin position="349"/>
        <end position="366"/>
    </location>
</feature>